<sequence>MDTKVLTALFLLILSYMAQGATTFDATENDFKEESWEEESWSMGTAPLRGIMERVVRAFSNTPQRFGRADTSHFFQPQRFGRGITKSDQRAEAGVAERRNSQETVPAYVWMRALPQRFG</sequence>
<dbReference type="PRINTS" id="PR01682">
    <property type="entry name" value="FMRFAMIDEPEP"/>
</dbReference>
<accession>G3XGQ8</accession>
<dbReference type="EMBL" id="AB639151">
    <property type="protein sequence ID" value="BAL03639.1"/>
    <property type="molecule type" value="mRNA"/>
</dbReference>
<organism evidence="2">
    <name type="scientific">Eptatretus atami</name>
    <dbReference type="NCBI Taxonomy" id="50612"/>
    <lineage>
        <taxon>Eukaryota</taxon>
        <taxon>Metazoa</taxon>
        <taxon>Chordata</taxon>
        <taxon>Craniata</taxon>
        <taxon>Vertebrata</taxon>
        <taxon>Cyclostomata</taxon>
        <taxon>Myxini</taxon>
        <taxon>Myxiniformes</taxon>
        <taxon>Myxinidae</taxon>
        <taxon>Eptatretinae</taxon>
        <taxon>Eptatretus</taxon>
    </lineage>
</organism>
<dbReference type="Pfam" id="PF15085">
    <property type="entry name" value="NPFF"/>
    <property type="match status" value="1"/>
</dbReference>
<feature type="chain" id="PRO_5003460160" evidence="1">
    <location>
        <begin position="21"/>
        <end position="119"/>
    </location>
</feature>
<name>G3XGQ8_9VERT</name>
<keyword evidence="1" id="KW-0732">Signal</keyword>
<protein>
    <submittedName>
        <fullName evidence="2">LPQRFamide peptide</fullName>
    </submittedName>
</protein>
<dbReference type="AlphaFoldDB" id="G3XGQ8"/>
<gene>
    <name evidence="2" type="primary">PQRFa</name>
</gene>
<evidence type="ECO:0000256" key="1">
    <source>
        <dbReference type="SAM" id="SignalP"/>
    </source>
</evidence>
<feature type="signal peptide" evidence="1">
    <location>
        <begin position="1"/>
        <end position="20"/>
    </location>
</feature>
<proteinExistence type="evidence at transcript level"/>
<evidence type="ECO:0000313" key="2">
    <source>
        <dbReference type="EMBL" id="BAL03639.1"/>
    </source>
</evidence>
<dbReference type="PANTHER" id="PTHR15044">
    <property type="entry name" value="NEUROPEPTIDE FF"/>
    <property type="match status" value="1"/>
</dbReference>
<dbReference type="InterPro" id="IPR008065">
    <property type="entry name" value="NPFF"/>
</dbReference>
<dbReference type="GO" id="GO:0005184">
    <property type="term" value="F:neuropeptide hormone activity"/>
    <property type="evidence" value="ECO:0007669"/>
    <property type="project" value="InterPro"/>
</dbReference>
<dbReference type="PANTHER" id="PTHR15044:SF0">
    <property type="entry name" value="PRO-FMRFAMIDE-RELATED NEUROPEPTIDE FF"/>
    <property type="match status" value="1"/>
</dbReference>
<reference evidence="2" key="1">
    <citation type="journal article" date="2011" name="Endocrinology">
        <title>Characterization of Novel RFamide Peptides in the Central Nervous System of the Brown Hagfish: Isolation, Localization, and Functional Analysis.</title>
        <authorList>
            <person name="Osugi T."/>
            <person name="Uchida K."/>
            <person name="Nozaki M."/>
            <person name="Tsutsui K."/>
        </authorList>
    </citation>
    <scope>NUCLEOTIDE SEQUENCE</scope>
</reference>